<name>A0A811VH47_CERCA</name>
<comment type="caution">
    <text evidence="1">The sequence shown here is derived from an EMBL/GenBank/DDBJ whole genome shotgun (WGS) entry which is preliminary data.</text>
</comment>
<dbReference type="EMBL" id="CAJHJT010000056">
    <property type="protein sequence ID" value="CAD7014567.1"/>
    <property type="molecule type" value="Genomic_DNA"/>
</dbReference>
<gene>
    <name evidence="1" type="ORF">CCAP1982_LOCUS22566</name>
</gene>
<protein>
    <submittedName>
        <fullName evidence="1">(Mediterranean fruit fly) hypothetical protein</fullName>
    </submittedName>
</protein>
<keyword evidence="2" id="KW-1185">Reference proteome</keyword>
<organism evidence="1 2">
    <name type="scientific">Ceratitis capitata</name>
    <name type="common">Mediterranean fruit fly</name>
    <name type="synonym">Tephritis capitata</name>
    <dbReference type="NCBI Taxonomy" id="7213"/>
    <lineage>
        <taxon>Eukaryota</taxon>
        <taxon>Metazoa</taxon>
        <taxon>Ecdysozoa</taxon>
        <taxon>Arthropoda</taxon>
        <taxon>Hexapoda</taxon>
        <taxon>Insecta</taxon>
        <taxon>Pterygota</taxon>
        <taxon>Neoptera</taxon>
        <taxon>Endopterygota</taxon>
        <taxon>Diptera</taxon>
        <taxon>Brachycera</taxon>
        <taxon>Muscomorpha</taxon>
        <taxon>Tephritoidea</taxon>
        <taxon>Tephritidae</taxon>
        <taxon>Ceratitis</taxon>
        <taxon>Ceratitis</taxon>
    </lineage>
</organism>
<evidence type="ECO:0000313" key="1">
    <source>
        <dbReference type="EMBL" id="CAD7014567.1"/>
    </source>
</evidence>
<accession>A0A811VH47</accession>
<sequence>MKVVAECCRACVVAMCHKRRSSRAANAFRHNCRPVRACAYDSNLLINECATSLYLGHLNVTSNFNLPQQQLPTATYVKATQPTKLHGFHEILQSYIFYGCNTRRRRQQLN</sequence>
<dbReference type="Proteomes" id="UP000606786">
    <property type="component" value="Unassembled WGS sequence"/>
</dbReference>
<reference evidence="1" key="1">
    <citation type="submission" date="2020-11" db="EMBL/GenBank/DDBJ databases">
        <authorList>
            <person name="Whitehead M."/>
        </authorList>
    </citation>
    <scope>NUCLEOTIDE SEQUENCE</scope>
    <source>
        <strain evidence="1">EGII</strain>
    </source>
</reference>
<dbReference type="AlphaFoldDB" id="A0A811VH47"/>
<proteinExistence type="predicted"/>
<evidence type="ECO:0000313" key="2">
    <source>
        <dbReference type="Proteomes" id="UP000606786"/>
    </source>
</evidence>